<organism evidence="1 2">
    <name type="scientific">Taxus chinensis</name>
    <name type="common">Chinese yew</name>
    <name type="synonym">Taxus wallichiana var. chinensis</name>
    <dbReference type="NCBI Taxonomy" id="29808"/>
    <lineage>
        <taxon>Eukaryota</taxon>
        <taxon>Viridiplantae</taxon>
        <taxon>Streptophyta</taxon>
        <taxon>Embryophyta</taxon>
        <taxon>Tracheophyta</taxon>
        <taxon>Spermatophyta</taxon>
        <taxon>Pinopsida</taxon>
        <taxon>Pinidae</taxon>
        <taxon>Conifers II</taxon>
        <taxon>Cupressales</taxon>
        <taxon>Taxaceae</taxon>
        <taxon>Taxus</taxon>
    </lineage>
</organism>
<dbReference type="AlphaFoldDB" id="A0AA38CKC0"/>
<dbReference type="Proteomes" id="UP000824469">
    <property type="component" value="Unassembled WGS sequence"/>
</dbReference>
<accession>A0AA38CKC0</accession>
<evidence type="ECO:0000313" key="2">
    <source>
        <dbReference type="Proteomes" id="UP000824469"/>
    </source>
</evidence>
<sequence length="113" mass="12581">GSWLSFAQNMGIKYKDISINPDSNNKQIIHLPTDGRKLAESQKIAAGHEYLSSVIPQYNGRQGLTSAQSKWATCNIIDISRRIEGYVPPQKNEHVLVCAPYGYALEYGMNTLP</sequence>
<comment type="caution">
    <text evidence="1">The sequence shown here is derived from an EMBL/GenBank/DDBJ whole genome shotgun (WGS) entry which is preliminary data.</text>
</comment>
<dbReference type="EMBL" id="JAHRHJ020000010">
    <property type="protein sequence ID" value="KAH9299377.1"/>
    <property type="molecule type" value="Genomic_DNA"/>
</dbReference>
<evidence type="ECO:0000313" key="1">
    <source>
        <dbReference type="EMBL" id="KAH9299377.1"/>
    </source>
</evidence>
<reference evidence="1 2" key="1">
    <citation type="journal article" date="2021" name="Nat. Plants">
        <title>The Taxus genome provides insights into paclitaxel biosynthesis.</title>
        <authorList>
            <person name="Xiong X."/>
            <person name="Gou J."/>
            <person name="Liao Q."/>
            <person name="Li Y."/>
            <person name="Zhou Q."/>
            <person name="Bi G."/>
            <person name="Li C."/>
            <person name="Du R."/>
            <person name="Wang X."/>
            <person name="Sun T."/>
            <person name="Guo L."/>
            <person name="Liang H."/>
            <person name="Lu P."/>
            <person name="Wu Y."/>
            <person name="Zhang Z."/>
            <person name="Ro D.K."/>
            <person name="Shang Y."/>
            <person name="Huang S."/>
            <person name="Yan J."/>
        </authorList>
    </citation>
    <scope>NUCLEOTIDE SEQUENCE [LARGE SCALE GENOMIC DNA]</scope>
    <source>
        <strain evidence="1">Ta-2019</strain>
    </source>
</reference>
<feature type="non-terminal residue" evidence="1">
    <location>
        <position position="113"/>
    </location>
</feature>
<protein>
    <submittedName>
        <fullName evidence="1">Uncharacterized protein</fullName>
    </submittedName>
</protein>
<gene>
    <name evidence="1" type="ORF">KI387_031059</name>
</gene>
<keyword evidence="2" id="KW-1185">Reference proteome</keyword>
<feature type="non-terminal residue" evidence="1">
    <location>
        <position position="1"/>
    </location>
</feature>
<proteinExistence type="predicted"/>
<name>A0AA38CKC0_TAXCH</name>